<organism evidence="2 3">
    <name type="scientific">Glonium stellatum</name>
    <dbReference type="NCBI Taxonomy" id="574774"/>
    <lineage>
        <taxon>Eukaryota</taxon>
        <taxon>Fungi</taxon>
        <taxon>Dikarya</taxon>
        <taxon>Ascomycota</taxon>
        <taxon>Pezizomycotina</taxon>
        <taxon>Dothideomycetes</taxon>
        <taxon>Pleosporomycetidae</taxon>
        <taxon>Gloniales</taxon>
        <taxon>Gloniaceae</taxon>
        <taxon>Glonium</taxon>
    </lineage>
</organism>
<feature type="compositionally biased region" description="Basic and acidic residues" evidence="1">
    <location>
        <begin position="492"/>
        <end position="502"/>
    </location>
</feature>
<feature type="compositionally biased region" description="Low complexity" evidence="1">
    <location>
        <begin position="117"/>
        <end position="141"/>
    </location>
</feature>
<feature type="compositionally biased region" description="Polar residues" evidence="1">
    <location>
        <begin position="162"/>
        <end position="173"/>
    </location>
</feature>
<gene>
    <name evidence="2" type="ORF">AOQ84DRAFT_380073</name>
</gene>
<keyword evidence="3" id="KW-1185">Reference proteome</keyword>
<feature type="compositionally biased region" description="Polar residues" evidence="1">
    <location>
        <begin position="280"/>
        <end position="298"/>
    </location>
</feature>
<sequence length="512" mass="56213">MQKITSYMNGLPLTKPKRPKSAPPLDHQQKSRPTLPSDARQALHPADIDIPMLTCSHNLHTFESFPPFQPSTSGSILCTFCPVRRLSLSPTSSERSSHASITYSGSKRSESSPANPLSSCFSFRERSSSSSHRPLSPQRLPTVNEGSAATENNQIPAASQTLRVLSKAPSSQPHGFASSRPPSRRGPQPFQTTQDHLTFHHVHGLPNAHDYPYIHHPNNPRPRPQTNPHPRPLSAGQDFSGTIYYPPYRPFSPQGSPSPADTRPTSPLSKAKQPRPSIIFANTSRNSFLSRPTSPKTQFIATEERGTIARRIDSSSISVVDVKAKASGSDWGQTAGERRQTPPPNAMLRGGGEIYVYPISGVLRLRGGAGTPDPDKPDALLGDNRPLPAYLWRLGGGMGRPPTVGQWRRHKHRVKRPGGARTLGKVMGVGDWKDGNEKWALKEQKVEEKWDKRIETIKEGRQLKEQKPEERGEKKGILGGIFGKMKKGMGKAKPDEHRRAAEGDGDGVVVDV</sequence>
<dbReference type="EMBL" id="KV750399">
    <property type="protein sequence ID" value="OCL04954.1"/>
    <property type="molecule type" value="Genomic_DNA"/>
</dbReference>
<feature type="compositionally biased region" description="Pro residues" evidence="1">
    <location>
        <begin position="219"/>
        <end position="231"/>
    </location>
</feature>
<evidence type="ECO:0000313" key="2">
    <source>
        <dbReference type="EMBL" id="OCL04954.1"/>
    </source>
</evidence>
<protein>
    <submittedName>
        <fullName evidence="2">Uncharacterized protein</fullName>
    </submittedName>
</protein>
<feature type="region of interest" description="Disordered" evidence="1">
    <location>
        <begin position="162"/>
        <end position="298"/>
    </location>
</feature>
<feature type="compositionally biased region" description="Basic and acidic residues" evidence="1">
    <location>
        <begin position="461"/>
        <end position="476"/>
    </location>
</feature>
<reference evidence="2 3" key="1">
    <citation type="journal article" date="2016" name="Nat. Commun.">
        <title>Ectomycorrhizal ecology is imprinted in the genome of the dominant symbiotic fungus Cenococcum geophilum.</title>
        <authorList>
            <consortium name="DOE Joint Genome Institute"/>
            <person name="Peter M."/>
            <person name="Kohler A."/>
            <person name="Ohm R.A."/>
            <person name="Kuo A."/>
            <person name="Krutzmann J."/>
            <person name="Morin E."/>
            <person name="Arend M."/>
            <person name="Barry K.W."/>
            <person name="Binder M."/>
            <person name="Choi C."/>
            <person name="Clum A."/>
            <person name="Copeland A."/>
            <person name="Grisel N."/>
            <person name="Haridas S."/>
            <person name="Kipfer T."/>
            <person name="LaButti K."/>
            <person name="Lindquist E."/>
            <person name="Lipzen A."/>
            <person name="Maire R."/>
            <person name="Meier B."/>
            <person name="Mihaltcheva S."/>
            <person name="Molinier V."/>
            <person name="Murat C."/>
            <person name="Poggeler S."/>
            <person name="Quandt C.A."/>
            <person name="Sperisen C."/>
            <person name="Tritt A."/>
            <person name="Tisserant E."/>
            <person name="Crous P.W."/>
            <person name="Henrissat B."/>
            <person name="Nehls U."/>
            <person name="Egli S."/>
            <person name="Spatafora J.W."/>
            <person name="Grigoriev I.V."/>
            <person name="Martin F.M."/>
        </authorList>
    </citation>
    <scope>NUCLEOTIDE SEQUENCE [LARGE SCALE GENOMIC DNA]</scope>
    <source>
        <strain evidence="2 3">CBS 207.34</strain>
    </source>
</reference>
<proteinExistence type="predicted"/>
<feature type="region of interest" description="Disordered" evidence="1">
    <location>
        <begin position="89"/>
        <end position="147"/>
    </location>
</feature>
<feature type="compositionally biased region" description="Polar residues" evidence="1">
    <location>
        <begin position="253"/>
        <end position="268"/>
    </location>
</feature>
<feature type="compositionally biased region" description="Polar residues" evidence="1">
    <location>
        <begin position="98"/>
        <end position="116"/>
    </location>
</feature>
<dbReference type="Proteomes" id="UP000250140">
    <property type="component" value="Unassembled WGS sequence"/>
</dbReference>
<dbReference type="OrthoDB" id="3801583at2759"/>
<feature type="compositionally biased region" description="Low complexity" evidence="1">
    <location>
        <begin position="178"/>
        <end position="187"/>
    </location>
</feature>
<name>A0A8E2JQ45_9PEZI</name>
<dbReference type="AlphaFoldDB" id="A0A8E2JQ45"/>
<feature type="region of interest" description="Disordered" evidence="1">
    <location>
        <begin position="1"/>
        <end position="39"/>
    </location>
</feature>
<evidence type="ECO:0000256" key="1">
    <source>
        <dbReference type="SAM" id="MobiDB-lite"/>
    </source>
</evidence>
<feature type="region of interest" description="Disordered" evidence="1">
    <location>
        <begin position="327"/>
        <end position="349"/>
    </location>
</feature>
<evidence type="ECO:0000313" key="3">
    <source>
        <dbReference type="Proteomes" id="UP000250140"/>
    </source>
</evidence>
<feature type="region of interest" description="Disordered" evidence="1">
    <location>
        <begin position="461"/>
        <end position="512"/>
    </location>
</feature>
<accession>A0A8E2JQ45</accession>